<reference evidence="1" key="1">
    <citation type="submission" date="2022-08" db="EMBL/GenBank/DDBJ databases">
        <title>Genome Sequence of Lecanicillium fungicola.</title>
        <authorList>
            <person name="Buettner E."/>
        </authorList>
    </citation>
    <scope>NUCLEOTIDE SEQUENCE</scope>
    <source>
        <strain evidence="1">Babe33</strain>
    </source>
</reference>
<accession>A0ACC1N2M7</accession>
<name>A0ACC1N2M7_9HYPO</name>
<organism evidence="1 2">
    <name type="scientific">Zarea fungicola</name>
    <dbReference type="NCBI Taxonomy" id="93591"/>
    <lineage>
        <taxon>Eukaryota</taxon>
        <taxon>Fungi</taxon>
        <taxon>Dikarya</taxon>
        <taxon>Ascomycota</taxon>
        <taxon>Pezizomycotina</taxon>
        <taxon>Sordariomycetes</taxon>
        <taxon>Hypocreomycetidae</taxon>
        <taxon>Hypocreales</taxon>
        <taxon>Cordycipitaceae</taxon>
        <taxon>Zarea</taxon>
    </lineage>
</organism>
<proteinExistence type="predicted"/>
<comment type="caution">
    <text evidence="1">The sequence shown here is derived from an EMBL/GenBank/DDBJ whole genome shotgun (WGS) entry which is preliminary data.</text>
</comment>
<evidence type="ECO:0000313" key="1">
    <source>
        <dbReference type="EMBL" id="KAJ2972876.1"/>
    </source>
</evidence>
<keyword evidence="2" id="KW-1185">Reference proteome</keyword>
<dbReference type="EMBL" id="JANJQO010001067">
    <property type="protein sequence ID" value="KAJ2972876.1"/>
    <property type="molecule type" value="Genomic_DNA"/>
</dbReference>
<gene>
    <name evidence="1" type="ORF">NQ176_g6911</name>
</gene>
<dbReference type="Proteomes" id="UP001143910">
    <property type="component" value="Unassembled WGS sequence"/>
</dbReference>
<evidence type="ECO:0000313" key="2">
    <source>
        <dbReference type="Proteomes" id="UP001143910"/>
    </source>
</evidence>
<sequence length="235" mass="26569">MLEWMGDAWLEVLATELIARTFRHLPSGRCSQMRERLVKNTTLAKYFELYNLQSRAILPIELAERTNPGRGTSADKDLLKTRSDMFEAYVAAVIRDDPENGTQTAVNWLKALWGRSIKDEVKRAESNNNEATSKRSPKDELAARIVVPGVRIRYEKTGKRDKKDKHVNQQKFFVSAYLDGWGEKDKFLGGGSALSVKEAGQKAAEEALRNRKLLQGLESKKKAFLEAREKAAALE</sequence>
<protein>
    <submittedName>
        <fullName evidence="1">Uncharacterized protein</fullName>
    </submittedName>
</protein>